<dbReference type="Pfam" id="PF13439">
    <property type="entry name" value="Glyco_transf_4"/>
    <property type="match status" value="1"/>
</dbReference>
<accession>A0ABS2FIQ5</accession>
<evidence type="ECO:0000313" key="3">
    <source>
        <dbReference type="EMBL" id="MBM6820167.1"/>
    </source>
</evidence>
<evidence type="ECO:0000313" key="4">
    <source>
        <dbReference type="Proteomes" id="UP000767334"/>
    </source>
</evidence>
<dbReference type="InterPro" id="IPR028098">
    <property type="entry name" value="Glyco_trans_4-like_N"/>
</dbReference>
<dbReference type="PANTHER" id="PTHR45947">
    <property type="entry name" value="SULFOQUINOVOSYL TRANSFERASE SQD2"/>
    <property type="match status" value="1"/>
</dbReference>
<evidence type="ECO:0000259" key="1">
    <source>
        <dbReference type="Pfam" id="PF00534"/>
    </source>
</evidence>
<dbReference type="Gene3D" id="3.40.50.2000">
    <property type="entry name" value="Glycogen Phosphorylase B"/>
    <property type="match status" value="2"/>
</dbReference>
<evidence type="ECO:0000259" key="2">
    <source>
        <dbReference type="Pfam" id="PF13439"/>
    </source>
</evidence>
<dbReference type="Proteomes" id="UP000767334">
    <property type="component" value="Unassembled WGS sequence"/>
</dbReference>
<dbReference type="InterPro" id="IPR050194">
    <property type="entry name" value="Glycosyltransferase_grp1"/>
</dbReference>
<feature type="domain" description="Glycosyltransferase subfamily 4-like N-terminal" evidence="2">
    <location>
        <begin position="16"/>
        <end position="192"/>
    </location>
</feature>
<organism evidence="3 4">
    <name type="scientific">Clostridium saudiense</name>
    <dbReference type="NCBI Taxonomy" id="1414720"/>
    <lineage>
        <taxon>Bacteria</taxon>
        <taxon>Bacillati</taxon>
        <taxon>Bacillota</taxon>
        <taxon>Clostridia</taxon>
        <taxon>Eubacteriales</taxon>
        <taxon>Clostridiaceae</taxon>
        <taxon>Clostridium</taxon>
    </lineage>
</organism>
<dbReference type="EMBL" id="JACJLL010000090">
    <property type="protein sequence ID" value="MBM6820167.1"/>
    <property type="molecule type" value="Genomic_DNA"/>
</dbReference>
<dbReference type="Pfam" id="PF00534">
    <property type="entry name" value="Glycos_transf_1"/>
    <property type="match status" value="1"/>
</dbReference>
<dbReference type="PANTHER" id="PTHR45947:SF13">
    <property type="entry name" value="TRANSFERASE"/>
    <property type="match status" value="1"/>
</dbReference>
<dbReference type="InterPro" id="IPR001296">
    <property type="entry name" value="Glyco_trans_1"/>
</dbReference>
<sequence>MKILLVNTWYYPNIEGGAEQSTKLLAENLVKAGNEVAVYCIDSETDEMTIEIINGVRIYRGNGGGYLKKIKNEGKFNKLWIKYKDIYNYKSNKEIMGVINDFNPEIVHTNCLNGISISIWKRIKSAKIPILHTLRDYALISPRGILEIKAERKGIYQIYLYLHKYICKKYSNIVDGVTAPSKFTVNIFTDNGYFKNAKCTRCVVNSIEYSNDELINNIKFQEKKQGEIINFLFVGRLLELKGLKKLVEEFKKIKDKNIRLIICGDGNLRKYILDSEVEDSRIIYKGKLTQAELKNIYMISDVLIVPSIWDEPFGRVVIEGNYYGMPVIASNRGGIPEIIDTLNGGISYNSEDNYELRNAIIKLSNRDLYSGFRQSIINNMYNYDISQQIENFISIYRKLLE</sequence>
<keyword evidence="4" id="KW-1185">Reference proteome</keyword>
<name>A0ABS2FIQ5_9CLOT</name>
<feature type="domain" description="Glycosyl transferase family 1" evidence="1">
    <location>
        <begin position="217"/>
        <end position="380"/>
    </location>
</feature>
<proteinExistence type="predicted"/>
<gene>
    <name evidence="3" type="ORF">H6A19_12610</name>
</gene>
<dbReference type="RefSeq" id="WP_204572491.1">
    <property type="nucleotide sequence ID" value="NZ_JACJLL010000090.1"/>
</dbReference>
<dbReference type="CDD" id="cd03823">
    <property type="entry name" value="GT4_ExpE7-like"/>
    <property type="match status" value="1"/>
</dbReference>
<dbReference type="SUPFAM" id="SSF53756">
    <property type="entry name" value="UDP-Glycosyltransferase/glycogen phosphorylase"/>
    <property type="match status" value="1"/>
</dbReference>
<protein>
    <submittedName>
        <fullName evidence="3">Glycosyltransferase family 4 protein</fullName>
    </submittedName>
</protein>
<reference evidence="3 4" key="1">
    <citation type="journal article" date="2021" name="Sci. Rep.">
        <title>The distribution of antibiotic resistance genes in chicken gut microbiota commensals.</title>
        <authorList>
            <person name="Juricova H."/>
            <person name="Matiasovicova J."/>
            <person name="Kubasova T."/>
            <person name="Cejkova D."/>
            <person name="Rychlik I."/>
        </authorList>
    </citation>
    <scope>NUCLEOTIDE SEQUENCE [LARGE SCALE GENOMIC DNA]</scope>
    <source>
        <strain evidence="3 4">An435</strain>
    </source>
</reference>
<comment type="caution">
    <text evidence="3">The sequence shown here is derived from an EMBL/GenBank/DDBJ whole genome shotgun (WGS) entry which is preliminary data.</text>
</comment>